<comment type="caution">
    <text evidence="1">The sequence shown here is derived from an EMBL/GenBank/DDBJ whole genome shotgun (WGS) entry which is preliminary data.</text>
</comment>
<accession>A0ABR4ALI9</accession>
<keyword evidence="2" id="KW-1185">Reference proteome</keyword>
<name>A0ABR4ALI9_9LECA</name>
<evidence type="ECO:0008006" key="3">
    <source>
        <dbReference type="Google" id="ProtNLM"/>
    </source>
</evidence>
<evidence type="ECO:0000313" key="1">
    <source>
        <dbReference type="EMBL" id="KAL2046345.1"/>
    </source>
</evidence>
<sequence length="504" mass="56634">MAFGFSVGDFLAILEIAKGVYDACKHGPAEYKELCNETKSMRFVIQSLLDDARDPNSLLNRKGFNRKDELDEIIRSCTKVMREMQALVNKHSRLEDDGHGRILHIWDAYQVGSSDLDVLRGRMTFYTSMISMFLLSLEGSAIARIEMKLDKIYARMLEDDSSYGRGSSTDAVSTVSILSEIETREDDVWAILRSELLEEGVSMAHIMANKESIIKHVKSLLEEDLPIDVDVDSDHDVALLPIETNILSMSSSHPKAPAETTITILGPTRDTLLQPEYENKGLILDYEYPGVELVLDAVAFGSFRDHPACFLGFVLAFSTRATAAIEVWVCAEFASAKPAWTKRASYSYHQQDYQPWVPGSSLKIVEISPKFGVALPFIVNHSTEDRSEHSEDKNEARGWPVQSVVRYIPRLGRSICQASWVVTHPSSDDNRNLRIRLGLMLLHDNKSFVGRFQMGRRKPISRIATDVPLTTFIVEGRTSNLVLDVDYLERYVRDGVTSADENGT</sequence>
<protein>
    <recommendedName>
        <fullName evidence="3">Fungal N-terminal domain-containing protein</fullName>
    </recommendedName>
</protein>
<reference evidence="1 2" key="1">
    <citation type="submission" date="2024-09" db="EMBL/GenBank/DDBJ databases">
        <title>Rethinking Asexuality: The Enigmatic Case of Functional Sexual Genes in Lepraria (Stereocaulaceae).</title>
        <authorList>
            <person name="Doellman M."/>
            <person name="Sun Y."/>
            <person name="Barcenas-Pena A."/>
            <person name="Lumbsch H.T."/>
            <person name="Grewe F."/>
        </authorList>
    </citation>
    <scope>NUCLEOTIDE SEQUENCE [LARGE SCALE GENOMIC DNA]</scope>
    <source>
        <strain evidence="1 2">Mercado 3170</strain>
    </source>
</reference>
<dbReference type="Proteomes" id="UP001590950">
    <property type="component" value="Unassembled WGS sequence"/>
</dbReference>
<organism evidence="1 2">
    <name type="scientific">Stereocaulon virgatum</name>
    <dbReference type="NCBI Taxonomy" id="373712"/>
    <lineage>
        <taxon>Eukaryota</taxon>
        <taxon>Fungi</taxon>
        <taxon>Dikarya</taxon>
        <taxon>Ascomycota</taxon>
        <taxon>Pezizomycotina</taxon>
        <taxon>Lecanoromycetes</taxon>
        <taxon>OSLEUM clade</taxon>
        <taxon>Lecanoromycetidae</taxon>
        <taxon>Lecanorales</taxon>
        <taxon>Lecanorineae</taxon>
        <taxon>Stereocaulaceae</taxon>
        <taxon>Stereocaulon</taxon>
    </lineage>
</organism>
<evidence type="ECO:0000313" key="2">
    <source>
        <dbReference type="Proteomes" id="UP001590950"/>
    </source>
</evidence>
<gene>
    <name evidence="1" type="ORF">N7G274_001792</name>
</gene>
<dbReference type="EMBL" id="JBEFKJ010000004">
    <property type="protein sequence ID" value="KAL2046345.1"/>
    <property type="molecule type" value="Genomic_DNA"/>
</dbReference>
<proteinExistence type="predicted"/>